<dbReference type="SUPFAM" id="SSF55486">
    <property type="entry name" value="Metalloproteases ('zincins'), catalytic domain"/>
    <property type="match status" value="1"/>
</dbReference>
<dbReference type="SMART" id="SM01351">
    <property type="entry name" value="Aspzincin_M35"/>
    <property type="match status" value="1"/>
</dbReference>
<sequence length="660" mass="73718">MILFDIITWPVRALFSLLSSLLRLTLSICLFPFRLAASIARSLWIKVCYVFQYAENKLSILKTWKPFCYLFPLTPVNDSSGPINQNEGESSEMKGNLKSREYKSRSPSPDEIDEGQTISSLIQDLLKISQTETQPQERSADKIQLLLQELNELAAAGGLTGNNDDAPAGASPRVSVLLEDLSTLESYLTQFISDDEEGHLPLPPDRMSSLETILEETASKESSPLHCRSPLPHKGKKPHPLAVQTIEEERELTHSQNEISQTLLLLQKVAKSHELKQSLQQMSDMHRQEEEEEETTPTTGEGVGSDQEKTPPGSARERRESLKNQLDSSQNELDSLISSLVSRGCSSVAMVTCPPLGPTPKVHVLPERAPGSYGFTVTCTVIVNVIFTIDKEGRYHQSRSKERPLYHSRHRSPSGDSQDEERRDGRSQQRGHRHESGYESHQDFESPTLTRRARGRNNSDSTWGPSTPPTPRDSKKGFLGFFSKKSASLTSLASTKSCISMFWNNSATLDSHKRLCAGIDKAKGGVGNNNLYVTWFGAYTSSRASTVKDLYGKMRTGLGSKSVTYYNEGPACKSNWIAYTYKSYTQTVVYLCDAFYTEPTACRGTDYTKERTLLHEWAHAFAARDDEGYGVDTCKGFARNDPARAIRNADNFSYHYCQSQ</sequence>
<keyword evidence="4" id="KW-0479">Metal-binding</keyword>
<feature type="region of interest" description="Disordered" evidence="8">
    <location>
        <begin position="395"/>
        <end position="477"/>
    </location>
</feature>
<organism evidence="10">
    <name type="scientific">Amphimedon queenslandica</name>
    <name type="common">Sponge</name>
    <dbReference type="NCBI Taxonomy" id="400682"/>
    <lineage>
        <taxon>Eukaryota</taxon>
        <taxon>Metazoa</taxon>
        <taxon>Porifera</taxon>
        <taxon>Demospongiae</taxon>
        <taxon>Heteroscleromorpha</taxon>
        <taxon>Haplosclerida</taxon>
        <taxon>Niphatidae</taxon>
        <taxon>Amphimedon</taxon>
    </lineage>
</organism>
<accession>A0A1X7TI97</accession>
<dbReference type="InterPro" id="IPR024079">
    <property type="entry name" value="MetalloPept_cat_dom_sf"/>
</dbReference>
<dbReference type="PANTHER" id="PTHR37016:SF3">
    <property type="entry name" value="NEUTRAL PROTEASE 2-RELATED"/>
    <property type="match status" value="1"/>
</dbReference>
<feature type="region of interest" description="Disordered" evidence="8">
    <location>
        <begin position="216"/>
        <end position="239"/>
    </location>
</feature>
<dbReference type="PANTHER" id="PTHR37016">
    <property type="match status" value="1"/>
</dbReference>
<evidence type="ECO:0000256" key="3">
    <source>
        <dbReference type="ARBA" id="ARBA00022670"/>
    </source>
</evidence>
<feature type="region of interest" description="Disordered" evidence="8">
    <location>
        <begin position="81"/>
        <end position="114"/>
    </location>
</feature>
<dbReference type="GO" id="GO:0004222">
    <property type="term" value="F:metalloendopeptidase activity"/>
    <property type="evidence" value="ECO:0007669"/>
    <property type="project" value="InterPro"/>
</dbReference>
<evidence type="ECO:0000256" key="2">
    <source>
        <dbReference type="ARBA" id="ARBA00010279"/>
    </source>
</evidence>
<evidence type="ECO:0000256" key="6">
    <source>
        <dbReference type="ARBA" id="ARBA00022833"/>
    </source>
</evidence>
<evidence type="ECO:0000256" key="4">
    <source>
        <dbReference type="ARBA" id="ARBA00022723"/>
    </source>
</evidence>
<evidence type="ECO:0000313" key="10">
    <source>
        <dbReference type="EnsemblMetazoa" id="Aqu2.1.14209_001"/>
    </source>
</evidence>
<evidence type="ECO:0000256" key="7">
    <source>
        <dbReference type="ARBA" id="ARBA00023049"/>
    </source>
</evidence>
<comment type="similarity">
    <text evidence="2">Belongs to the peptidase M35 family.</text>
</comment>
<comment type="cofactor">
    <cofactor evidence="1">
        <name>Zn(2+)</name>
        <dbReference type="ChEBI" id="CHEBI:29105"/>
    </cofactor>
</comment>
<feature type="domain" description="Lysine-specific metallo-endopeptidase" evidence="9">
    <location>
        <begin position="529"/>
        <end position="658"/>
    </location>
</feature>
<name>A0A1X7TI97_AMPQE</name>
<keyword evidence="7" id="KW-0482">Metalloprotease</keyword>
<evidence type="ECO:0000259" key="9">
    <source>
        <dbReference type="SMART" id="SM01351"/>
    </source>
</evidence>
<dbReference type="GO" id="GO:0046872">
    <property type="term" value="F:metal ion binding"/>
    <property type="evidence" value="ECO:0007669"/>
    <property type="project" value="UniProtKB-KW"/>
</dbReference>
<protein>
    <recommendedName>
        <fullName evidence="9">Lysine-specific metallo-endopeptidase domain-containing protein</fullName>
    </recommendedName>
</protein>
<evidence type="ECO:0000256" key="1">
    <source>
        <dbReference type="ARBA" id="ARBA00001947"/>
    </source>
</evidence>
<dbReference type="InterPro" id="IPR029463">
    <property type="entry name" value="Lys_MEP"/>
</dbReference>
<evidence type="ECO:0000256" key="5">
    <source>
        <dbReference type="ARBA" id="ARBA00022801"/>
    </source>
</evidence>
<dbReference type="AlphaFoldDB" id="A0A1X7TI97"/>
<dbReference type="GO" id="GO:0006508">
    <property type="term" value="P:proteolysis"/>
    <property type="evidence" value="ECO:0007669"/>
    <property type="project" value="UniProtKB-KW"/>
</dbReference>
<feature type="compositionally biased region" description="Polar residues" evidence="8">
    <location>
        <begin position="456"/>
        <end position="465"/>
    </location>
</feature>
<feature type="region of interest" description="Disordered" evidence="8">
    <location>
        <begin position="276"/>
        <end position="330"/>
    </location>
</feature>
<dbReference type="InterPro" id="IPR050414">
    <property type="entry name" value="Fungal_M35_metalloproteases"/>
</dbReference>
<keyword evidence="3" id="KW-0645">Protease</keyword>
<keyword evidence="5" id="KW-0378">Hydrolase</keyword>
<dbReference type="OrthoDB" id="412874at2759"/>
<dbReference type="InParanoid" id="A0A1X7TI97"/>
<feature type="compositionally biased region" description="Basic and acidic residues" evidence="8">
    <location>
        <begin position="395"/>
        <end position="405"/>
    </location>
</feature>
<feature type="compositionally biased region" description="Basic and acidic residues" evidence="8">
    <location>
        <begin position="434"/>
        <end position="444"/>
    </location>
</feature>
<evidence type="ECO:0000256" key="8">
    <source>
        <dbReference type="SAM" id="MobiDB-lite"/>
    </source>
</evidence>
<reference evidence="10" key="1">
    <citation type="submission" date="2017-05" db="UniProtKB">
        <authorList>
            <consortium name="EnsemblMetazoa"/>
        </authorList>
    </citation>
    <scope>IDENTIFICATION</scope>
</reference>
<dbReference type="Gene3D" id="3.40.390.10">
    <property type="entry name" value="Collagenase (Catalytic Domain)"/>
    <property type="match status" value="1"/>
</dbReference>
<keyword evidence="6" id="KW-0862">Zinc</keyword>
<dbReference type="EnsemblMetazoa" id="Aqu2.1.14209_001">
    <property type="protein sequence ID" value="Aqu2.1.14209_001"/>
    <property type="gene ID" value="Aqu2.1.14209"/>
</dbReference>
<proteinExistence type="inferred from homology"/>
<dbReference type="Pfam" id="PF14521">
    <property type="entry name" value="Aspzincin_M35"/>
    <property type="match status" value="1"/>
</dbReference>